<dbReference type="InterPro" id="IPR011008">
    <property type="entry name" value="Dimeric_a/b-barrel"/>
</dbReference>
<dbReference type="InterPro" id="IPR002068">
    <property type="entry name" value="A-crystallin/Hsp20_dom"/>
</dbReference>
<dbReference type="OrthoDB" id="1431247at2759"/>
<evidence type="ECO:0000259" key="6">
    <source>
        <dbReference type="PROSITE" id="PS51502"/>
    </source>
</evidence>
<dbReference type="PhylomeDB" id="B8M4F4"/>
<evidence type="ECO:0000313" key="7">
    <source>
        <dbReference type="EMBL" id="EED19149.1"/>
    </source>
</evidence>
<dbReference type="InParanoid" id="B8M4F4"/>
<dbReference type="PROSITE" id="PS51502">
    <property type="entry name" value="S_R_A_B_BARREL"/>
    <property type="match status" value="1"/>
</dbReference>
<dbReference type="Gene3D" id="2.60.40.790">
    <property type="match status" value="1"/>
</dbReference>
<feature type="compositionally biased region" description="Polar residues" evidence="4">
    <location>
        <begin position="317"/>
        <end position="334"/>
    </location>
</feature>
<dbReference type="InterPro" id="IPR008978">
    <property type="entry name" value="HSP20-like_chaperone"/>
</dbReference>
<dbReference type="InterPro" id="IPR031107">
    <property type="entry name" value="Small_HSP"/>
</dbReference>
<dbReference type="PROSITE" id="PS01031">
    <property type="entry name" value="SHSP"/>
    <property type="match status" value="1"/>
</dbReference>
<dbReference type="Proteomes" id="UP000001745">
    <property type="component" value="Unassembled WGS sequence"/>
</dbReference>
<name>B8M4F4_TALSN</name>
<evidence type="ECO:0000256" key="4">
    <source>
        <dbReference type="SAM" id="MobiDB-lite"/>
    </source>
</evidence>
<gene>
    <name evidence="7" type="ORF">TSTA_024710</name>
</gene>
<evidence type="ECO:0000256" key="2">
    <source>
        <dbReference type="PROSITE-ProRule" id="PRU00285"/>
    </source>
</evidence>
<dbReference type="HOGENOM" id="CLU_729774_0_0_1"/>
<sequence length="417" mass="46805">MPVNHVVMFKFKDEATPKEVQPIVNHMLDLKNRCIHPATARPYILSSKGGRENSIEGIHNGFTHIFVHEFKNPEDRDYYVRTDPEHLLFVQSARPWIDKVQVVDFAVGACFRSCEVLKNNPTLAPLGYISPYSPQQSFIQQDRQNHQYKARTKPSSINTLRINNAPKANKMIHRNIPRTASRRLSNSSRGILTPRRTMSLMPRFSPPSPFFSNRNGPTGEFSSLFRLLDDYTDHVTRRFDDTFSELSRNMPTTFAPKFDIQETEEAYQLDGELPGIEKDAVQIEFVDENTLQIKGRTERNFSSGNPSTDAEDVTMTGAGSESNTNAVGSASTEPPATEGSETTKAVANTSNATTTTNTGNGRYWVTERSVGEFSRTFCFPTPINQEAVKANLKNGVLSITVPKKVVEEPATRRIVIE</sequence>
<dbReference type="PANTHER" id="PTHR11527">
    <property type="entry name" value="HEAT-SHOCK PROTEIN 20 FAMILY MEMBER"/>
    <property type="match status" value="1"/>
</dbReference>
<dbReference type="Pfam" id="PF00011">
    <property type="entry name" value="HSP20"/>
    <property type="match status" value="1"/>
</dbReference>
<keyword evidence="8" id="KW-1185">Reference proteome</keyword>
<protein>
    <submittedName>
        <fullName evidence="7">Heat shock protein, putative</fullName>
    </submittedName>
</protein>
<dbReference type="eggNOG" id="KOG0710">
    <property type="taxonomic scope" value="Eukaryota"/>
</dbReference>
<dbReference type="CDD" id="cd06464">
    <property type="entry name" value="ACD_sHsps-like"/>
    <property type="match status" value="1"/>
</dbReference>
<dbReference type="SUPFAM" id="SSF49764">
    <property type="entry name" value="HSP20-like chaperones"/>
    <property type="match status" value="1"/>
</dbReference>
<dbReference type="Gene3D" id="3.30.70.100">
    <property type="match status" value="1"/>
</dbReference>
<evidence type="ECO:0000256" key="1">
    <source>
        <dbReference type="ARBA" id="ARBA00023016"/>
    </source>
</evidence>
<comment type="similarity">
    <text evidence="2 3">Belongs to the small heat shock protein (HSP20) family.</text>
</comment>
<feature type="compositionally biased region" description="Low complexity" evidence="4">
    <location>
        <begin position="342"/>
        <end position="358"/>
    </location>
</feature>
<dbReference type="STRING" id="441959.B8M4F4"/>
<evidence type="ECO:0000256" key="3">
    <source>
        <dbReference type="RuleBase" id="RU003616"/>
    </source>
</evidence>
<accession>B8M4F4</accession>
<dbReference type="RefSeq" id="XP_002479583.1">
    <property type="nucleotide sequence ID" value="XM_002479538.1"/>
</dbReference>
<feature type="domain" description="SHSP" evidence="5">
    <location>
        <begin position="249"/>
        <end position="417"/>
    </location>
</feature>
<evidence type="ECO:0000313" key="8">
    <source>
        <dbReference type="Proteomes" id="UP000001745"/>
    </source>
</evidence>
<dbReference type="AlphaFoldDB" id="B8M4F4"/>
<feature type="domain" description="Stress-response A/B barrel" evidence="6">
    <location>
        <begin position="3"/>
        <end position="105"/>
    </location>
</feature>
<keyword evidence="1 7" id="KW-0346">Stress response</keyword>
<dbReference type="GeneID" id="8106688"/>
<reference evidence="8" key="1">
    <citation type="journal article" date="2015" name="Genome Announc.">
        <title>Genome sequence of the AIDS-associated pathogen Penicillium marneffei (ATCC18224) and its near taxonomic relative Talaromyces stipitatus (ATCC10500).</title>
        <authorList>
            <person name="Nierman W.C."/>
            <person name="Fedorova-Abrams N.D."/>
            <person name="Andrianopoulos A."/>
        </authorList>
    </citation>
    <scope>NUCLEOTIDE SEQUENCE [LARGE SCALE GENOMIC DNA]</scope>
    <source>
        <strain evidence="8">ATCC 10500 / CBS 375.48 / QM 6759 / NRRL 1006</strain>
    </source>
</reference>
<feature type="region of interest" description="Disordered" evidence="4">
    <location>
        <begin position="294"/>
        <end position="361"/>
    </location>
</feature>
<dbReference type="Pfam" id="PF07876">
    <property type="entry name" value="Dabb"/>
    <property type="match status" value="1"/>
</dbReference>
<dbReference type="VEuPathDB" id="FungiDB:TSTA_024710"/>
<dbReference type="EMBL" id="EQ962654">
    <property type="protein sequence ID" value="EED19149.1"/>
    <property type="molecule type" value="Genomic_DNA"/>
</dbReference>
<evidence type="ECO:0000259" key="5">
    <source>
        <dbReference type="PROSITE" id="PS01031"/>
    </source>
</evidence>
<dbReference type="SMART" id="SM00886">
    <property type="entry name" value="Dabb"/>
    <property type="match status" value="1"/>
</dbReference>
<dbReference type="InterPro" id="IPR013097">
    <property type="entry name" value="Dabb"/>
</dbReference>
<organism evidence="7 8">
    <name type="scientific">Talaromyces stipitatus (strain ATCC 10500 / CBS 375.48 / QM 6759 / NRRL 1006)</name>
    <name type="common">Penicillium stipitatum</name>
    <dbReference type="NCBI Taxonomy" id="441959"/>
    <lineage>
        <taxon>Eukaryota</taxon>
        <taxon>Fungi</taxon>
        <taxon>Dikarya</taxon>
        <taxon>Ascomycota</taxon>
        <taxon>Pezizomycotina</taxon>
        <taxon>Eurotiomycetes</taxon>
        <taxon>Eurotiomycetidae</taxon>
        <taxon>Eurotiales</taxon>
        <taxon>Trichocomaceae</taxon>
        <taxon>Talaromyces</taxon>
        <taxon>Talaromyces sect. Talaromyces</taxon>
    </lineage>
</organism>
<proteinExistence type="inferred from homology"/>
<dbReference type="SUPFAM" id="SSF54909">
    <property type="entry name" value="Dimeric alpha+beta barrel"/>
    <property type="match status" value="1"/>
</dbReference>